<gene>
    <name evidence="2" type="ORF">ACFQ4E_03645</name>
</gene>
<keyword evidence="3" id="KW-1185">Reference proteome</keyword>
<reference evidence="3" key="1">
    <citation type="journal article" date="2019" name="Int. J. Syst. Evol. Microbiol.">
        <title>The Global Catalogue of Microorganisms (GCM) 10K type strain sequencing project: providing services to taxonomists for standard genome sequencing and annotation.</title>
        <authorList>
            <consortium name="The Broad Institute Genomics Platform"/>
            <consortium name="The Broad Institute Genome Sequencing Center for Infectious Disease"/>
            <person name="Wu L."/>
            <person name="Ma J."/>
        </authorList>
    </citation>
    <scope>NUCLEOTIDE SEQUENCE [LARGE SCALE GENOMIC DNA]</scope>
    <source>
        <strain evidence="3">CCUG 62953</strain>
    </source>
</reference>
<dbReference type="EMBL" id="JBHTMU010000004">
    <property type="protein sequence ID" value="MFD1341503.1"/>
    <property type="molecule type" value="Genomic_DNA"/>
</dbReference>
<name>A0ABW3ZEP8_9RHOB</name>
<protein>
    <submittedName>
        <fullName evidence="2">ShlB/FhaC/HecB family hemolysin secretion/activation protein</fullName>
    </submittedName>
</protein>
<accession>A0ABW3ZEP8</accession>
<evidence type="ECO:0000313" key="3">
    <source>
        <dbReference type="Proteomes" id="UP001597135"/>
    </source>
</evidence>
<dbReference type="RefSeq" id="WP_386801559.1">
    <property type="nucleotide sequence ID" value="NZ_JBHTMU010000004.1"/>
</dbReference>
<comment type="caution">
    <text evidence="2">The sequence shown here is derived from an EMBL/GenBank/DDBJ whole genome shotgun (WGS) entry which is preliminary data.</text>
</comment>
<dbReference type="Proteomes" id="UP001597135">
    <property type="component" value="Unassembled WGS sequence"/>
</dbReference>
<dbReference type="InterPro" id="IPR051544">
    <property type="entry name" value="TPS_OM_transporter"/>
</dbReference>
<dbReference type="InterPro" id="IPR005565">
    <property type="entry name" value="Hemolysn_activator_HlyB_C"/>
</dbReference>
<proteinExistence type="predicted"/>
<dbReference type="PANTHER" id="PTHR34597">
    <property type="entry name" value="SLR1661 PROTEIN"/>
    <property type="match status" value="1"/>
</dbReference>
<feature type="domain" description="Haemolysin activator HlyB C-terminal" evidence="1">
    <location>
        <begin position="295"/>
        <end position="469"/>
    </location>
</feature>
<evidence type="ECO:0000313" key="2">
    <source>
        <dbReference type="EMBL" id="MFD1341503.1"/>
    </source>
</evidence>
<sequence length="507" mass="54287">MKHVAMILAASCSIAVPYEIGAQTRDGHVQFNITGVTHYDPAELLGFASHLVLERTGRTSIGDLAQTVETIYLEDGYFLAEVFIADDGHTLVVDEGEIGTLSIEGVDADTARLIRAYMSPVVAKRGVTLKEFERAIMLVEDIESVTASAEFDYPPGQAHAHARIVAEAVDTRFGSVTLDHPSREIGETLTLSLSQTYLSALTPGDLLRFDLAGNAGYDGESSSLWGAATYRLPLGGSGAFAEGYLGTVTAERDASGALQQTDILGHTALLALGYPVVRDVETYGYGLLELRRSSSDVDVEGQSFDSTVDAVSAGWIFGKALETGGAYEYALNLTHGRQRDDSGAQTDGDETFSYLRFGFGYEHPVGWFGPDSTVRAELWGQASSDQLPSIEEFHLGGRWDERGYLFAEAQGDSGYSATLEVSRDLFPGGGTVQRLRPYGFVDIGRVSNNDATGDEAGDIELASLGLGLDLEFSGGFLARTYVATPLKDGADTEAGDPALYLGLTKSW</sequence>
<dbReference type="PANTHER" id="PTHR34597:SF3">
    <property type="entry name" value="OUTER MEMBRANE TRANSPORTER CDIB"/>
    <property type="match status" value="1"/>
</dbReference>
<dbReference type="Gene3D" id="2.40.160.50">
    <property type="entry name" value="membrane protein fhac: a member of the omp85/tpsb transporter family"/>
    <property type="match status" value="1"/>
</dbReference>
<dbReference type="Pfam" id="PF03865">
    <property type="entry name" value="ShlB"/>
    <property type="match status" value="1"/>
</dbReference>
<evidence type="ECO:0000259" key="1">
    <source>
        <dbReference type="Pfam" id="PF03865"/>
    </source>
</evidence>
<organism evidence="2 3">
    <name type="scientific">Litorisediminicola beolgyonensis</name>
    <dbReference type="NCBI Taxonomy" id="1173614"/>
    <lineage>
        <taxon>Bacteria</taxon>
        <taxon>Pseudomonadati</taxon>
        <taxon>Pseudomonadota</taxon>
        <taxon>Alphaproteobacteria</taxon>
        <taxon>Rhodobacterales</taxon>
        <taxon>Paracoccaceae</taxon>
        <taxon>Litorisediminicola</taxon>
    </lineage>
</organism>